<reference evidence="3" key="1">
    <citation type="submission" date="2010-07" db="EMBL/GenBank/DDBJ databases">
        <title>The genome sequence of Gaeumannomyces graminis var. tritici strain R3-111a-1.</title>
        <authorList>
            <consortium name="The Broad Institute Genome Sequencing Platform"/>
            <person name="Ma L.-J."/>
            <person name="Dead R."/>
            <person name="Young S."/>
            <person name="Zeng Q."/>
            <person name="Koehrsen M."/>
            <person name="Alvarado L."/>
            <person name="Berlin A."/>
            <person name="Chapman S.B."/>
            <person name="Chen Z."/>
            <person name="Freedman E."/>
            <person name="Gellesch M."/>
            <person name="Goldberg J."/>
            <person name="Griggs A."/>
            <person name="Gujja S."/>
            <person name="Heilman E.R."/>
            <person name="Heiman D."/>
            <person name="Hepburn T."/>
            <person name="Howarth C."/>
            <person name="Jen D."/>
            <person name="Larson L."/>
            <person name="Mehta T."/>
            <person name="Neiman D."/>
            <person name="Pearson M."/>
            <person name="Roberts A."/>
            <person name="Saif S."/>
            <person name="Shea T."/>
            <person name="Shenoy N."/>
            <person name="Sisk P."/>
            <person name="Stolte C."/>
            <person name="Sykes S."/>
            <person name="Walk T."/>
            <person name="White J."/>
            <person name="Yandava C."/>
            <person name="Haas B."/>
            <person name="Nusbaum C."/>
            <person name="Birren B."/>
        </authorList>
    </citation>
    <scope>NUCLEOTIDE SEQUENCE [LARGE SCALE GENOMIC DNA]</scope>
    <source>
        <strain evidence="3">R3-111a-1</strain>
    </source>
</reference>
<dbReference type="GeneID" id="20347287"/>
<evidence type="ECO:0000313" key="1">
    <source>
        <dbReference type="EMBL" id="EJT76915.1"/>
    </source>
</evidence>
<dbReference type="Proteomes" id="UP000006039">
    <property type="component" value="Unassembled WGS sequence"/>
</dbReference>
<dbReference type="RefSeq" id="XP_009222915.1">
    <property type="nucleotide sequence ID" value="XM_009224651.1"/>
</dbReference>
<gene>
    <name evidence="2" type="primary">20347287</name>
    <name evidence="1" type="ORF">GGTG_06829</name>
</gene>
<keyword evidence="3" id="KW-1185">Reference proteome</keyword>
<reference evidence="2" key="5">
    <citation type="submission" date="2018-04" db="UniProtKB">
        <authorList>
            <consortium name="EnsemblFungi"/>
        </authorList>
    </citation>
    <scope>IDENTIFICATION</scope>
    <source>
        <strain evidence="2">R3-111a-1</strain>
    </source>
</reference>
<evidence type="ECO:0000313" key="2">
    <source>
        <dbReference type="EnsemblFungi" id="EJT76915"/>
    </source>
</evidence>
<dbReference type="AlphaFoldDB" id="J3NZY2"/>
<sequence length="238" mass="26628">MTIRKRTVSIWRAFFPSSGSVLKNILRGTWRPEHCFAGPETKCATLLRGRREPPPPHGNKAWGCQRQESQAAAQRLYVLPIYWTNLHIKSLNVRLEQQSPMISPAPEPDHASMPPLAAAKKLCAELSTRPRREGPPLKAFHIRFLHGHALQSQNHGKPQPPLRHQVLRNPGEDIVFAGVGLQRIRRQRRPYQKPAQLRLGQTLSRGSRNRAGGSIGAPRVSHLCVYLTPECLSGPSTA</sequence>
<reference evidence="2" key="4">
    <citation type="journal article" date="2015" name="G3 (Bethesda)">
        <title>Genome sequences of three phytopathogenic species of the Magnaporthaceae family of fungi.</title>
        <authorList>
            <person name="Okagaki L.H."/>
            <person name="Nunes C.C."/>
            <person name="Sailsbery J."/>
            <person name="Clay B."/>
            <person name="Brown D."/>
            <person name="John T."/>
            <person name="Oh Y."/>
            <person name="Young N."/>
            <person name="Fitzgerald M."/>
            <person name="Haas B.J."/>
            <person name="Zeng Q."/>
            <person name="Young S."/>
            <person name="Adiconis X."/>
            <person name="Fan L."/>
            <person name="Levin J.Z."/>
            <person name="Mitchell T.K."/>
            <person name="Okubara P.A."/>
            <person name="Farman M.L."/>
            <person name="Kohn L.M."/>
            <person name="Birren B."/>
            <person name="Ma L.-J."/>
            <person name="Dean R.A."/>
        </authorList>
    </citation>
    <scope>NUCLEOTIDE SEQUENCE</scope>
    <source>
        <strain evidence="2">R3-111a-1</strain>
    </source>
</reference>
<dbReference type="EMBL" id="GL385397">
    <property type="protein sequence ID" value="EJT76915.1"/>
    <property type="molecule type" value="Genomic_DNA"/>
</dbReference>
<organism evidence="1">
    <name type="scientific">Gaeumannomyces tritici (strain R3-111a-1)</name>
    <name type="common">Wheat and barley take-all root rot fungus</name>
    <name type="synonym">Gaeumannomyces graminis var. tritici</name>
    <dbReference type="NCBI Taxonomy" id="644352"/>
    <lineage>
        <taxon>Eukaryota</taxon>
        <taxon>Fungi</taxon>
        <taxon>Dikarya</taxon>
        <taxon>Ascomycota</taxon>
        <taxon>Pezizomycotina</taxon>
        <taxon>Sordariomycetes</taxon>
        <taxon>Sordariomycetidae</taxon>
        <taxon>Magnaporthales</taxon>
        <taxon>Magnaporthaceae</taxon>
        <taxon>Gaeumannomyces</taxon>
    </lineage>
</organism>
<evidence type="ECO:0000313" key="3">
    <source>
        <dbReference type="Proteomes" id="UP000006039"/>
    </source>
</evidence>
<reference evidence="1" key="2">
    <citation type="submission" date="2010-07" db="EMBL/GenBank/DDBJ databases">
        <authorList>
            <consortium name="The Broad Institute Genome Sequencing Platform"/>
            <consortium name="Broad Institute Genome Sequencing Center for Infectious Disease"/>
            <person name="Ma L.-J."/>
            <person name="Dead R."/>
            <person name="Young S."/>
            <person name="Zeng Q."/>
            <person name="Koehrsen M."/>
            <person name="Alvarado L."/>
            <person name="Berlin A."/>
            <person name="Chapman S.B."/>
            <person name="Chen Z."/>
            <person name="Freedman E."/>
            <person name="Gellesch M."/>
            <person name="Goldberg J."/>
            <person name="Griggs A."/>
            <person name="Gujja S."/>
            <person name="Heilman E.R."/>
            <person name="Heiman D."/>
            <person name="Hepburn T."/>
            <person name="Howarth C."/>
            <person name="Jen D."/>
            <person name="Larson L."/>
            <person name="Mehta T."/>
            <person name="Neiman D."/>
            <person name="Pearson M."/>
            <person name="Roberts A."/>
            <person name="Saif S."/>
            <person name="Shea T."/>
            <person name="Shenoy N."/>
            <person name="Sisk P."/>
            <person name="Stolte C."/>
            <person name="Sykes S."/>
            <person name="Walk T."/>
            <person name="White J."/>
            <person name="Yandava C."/>
            <person name="Haas B."/>
            <person name="Nusbaum C."/>
            <person name="Birren B."/>
        </authorList>
    </citation>
    <scope>NUCLEOTIDE SEQUENCE</scope>
    <source>
        <strain evidence="1">R3-111a-1</strain>
    </source>
</reference>
<dbReference type="EnsemblFungi" id="EJT76915">
    <property type="protein sequence ID" value="EJT76915"/>
    <property type="gene ID" value="GGTG_06829"/>
</dbReference>
<protein>
    <submittedName>
        <fullName evidence="1 2">Uncharacterized protein</fullName>
    </submittedName>
</protein>
<proteinExistence type="predicted"/>
<reference evidence="1" key="3">
    <citation type="submission" date="2010-09" db="EMBL/GenBank/DDBJ databases">
        <title>Annotation of Gaeumannomyces graminis var. tritici R3-111a-1.</title>
        <authorList>
            <consortium name="The Broad Institute Genome Sequencing Platform"/>
            <person name="Ma L.-J."/>
            <person name="Dead R."/>
            <person name="Young S.K."/>
            <person name="Zeng Q."/>
            <person name="Gargeya S."/>
            <person name="Fitzgerald M."/>
            <person name="Haas B."/>
            <person name="Abouelleil A."/>
            <person name="Alvarado L."/>
            <person name="Arachchi H.M."/>
            <person name="Berlin A."/>
            <person name="Brown A."/>
            <person name="Chapman S.B."/>
            <person name="Chen Z."/>
            <person name="Dunbar C."/>
            <person name="Freedman E."/>
            <person name="Gearin G."/>
            <person name="Gellesch M."/>
            <person name="Goldberg J."/>
            <person name="Griggs A."/>
            <person name="Gujja S."/>
            <person name="Heiman D."/>
            <person name="Howarth C."/>
            <person name="Larson L."/>
            <person name="Lui A."/>
            <person name="MacDonald P.J.P."/>
            <person name="Mehta T."/>
            <person name="Montmayeur A."/>
            <person name="Murphy C."/>
            <person name="Neiman D."/>
            <person name="Pearson M."/>
            <person name="Priest M."/>
            <person name="Roberts A."/>
            <person name="Saif S."/>
            <person name="Shea T."/>
            <person name="Shenoy N."/>
            <person name="Sisk P."/>
            <person name="Stolte C."/>
            <person name="Sykes S."/>
            <person name="Yandava C."/>
            <person name="Wortman J."/>
            <person name="Nusbaum C."/>
            <person name="Birren B."/>
        </authorList>
    </citation>
    <scope>NUCLEOTIDE SEQUENCE</scope>
    <source>
        <strain evidence="1">R3-111a-1</strain>
    </source>
</reference>
<dbReference type="HOGENOM" id="CLU_1165881_0_0_1"/>
<dbReference type="VEuPathDB" id="FungiDB:GGTG_06829"/>
<name>J3NZY2_GAET3</name>
<accession>J3NZY2</accession>